<dbReference type="EMBL" id="JARGEQ010000091">
    <property type="protein sequence ID" value="MDF1586641.1"/>
    <property type="molecule type" value="Genomic_DNA"/>
</dbReference>
<comment type="caution">
    <text evidence="2">The sequence shown here is derived from an EMBL/GenBank/DDBJ whole genome shotgun (WGS) entry which is preliminary data.</text>
</comment>
<dbReference type="RefSeq" id="WP_327789056.1">
    <property type="nucleotide sequence ID" value="NZ_JARGEQ010000091.1"/>
</dbReference>
<proteinExistence type="predicted"/>
<dbReference type="PANTHER" id="PTHR38602">
    <property type="entry name" value="INNER MEMBRANE PROTEIN-RELATED"/>
    <property type="match status" value="1"/>
</dbReference>
<keyword evidence="1" id="KW-0812">Transmembrane</keyword>
<keyword evidence="1" id="KW-0472">Membrane</keyword>
<evidence type="ECO:0000313" key="3">
    <source>
        <dbReference type="Proteomes" id="UP001301140"/>
    </source>
</evidence>
<dbReference type="PANTHER" id="PTHR38602:SF1">
    <property type="entry name" value="INNER MEMBRANE PROTEIN"/>
    <property type="match status" value="1"/>
</dbReference>
<keyword evidence="1" id="KW-1133">Transmembrane helix</keyword>
<dbReference type="Pfam" id="PF09838">
    <property type="entry name" value="DUF2065"/>
    <property type="match status" value="1"/>
</dbReference>
<dbReference type="InterPro" id="IPR019201">
    <property type="entry name" value="DUF2065"/>
</dbReference>
<gene>
    <name evidence="2" type="ORF">PZ740_09635</name>
</gene>
<name>A0AAP3XRI1_9PROT</name>
<accession>A0AAP3XRI1</accession>
<keyword evidence="3" id="KW-1185">Reference proteome</keyword>
<evidence type="ECO:0000313" key="2">
    <source>
        <dbReference type="EMBL" id="MDF1586641.1"/>
    </source>
</evidence>
<reference evidence="2 3" key="1">
    <citation type="submission" date="2023-03" db="EMBL/GenBank/DDBJ databases">
        <title>YIM 152171 draft genome.</title>
        <authorList>
            <person name="Yang Z."/>
        </authorList>
    </citation>
    <scope>NUCLEOTIDE SEQUENCE [LARGE SCALE GENOMIC DNA]</scope>
    <source>
        <strain evidence="2 3">YIM 152171</strain>
    </source>
</reference>
<dbReference type="AlphaFoldDB" id="A0AAP3XRI1"/>
<sequence>MQDLLTAAALVLVIEGVLWSLFPHAMRRAAQRAAELDPGQLRAGGLLFAALGVLGIWFIRG</sequence>
<protein>
    <submittedName>
        <fullName evidence="2">DUF2065 domain-containing protein</fullName>
    </submittedName>
</protein>
<organism evidence="2 3">
    <name type="scientific">Marinimicrococcus flavescens</name>
    <dbReference type="NCBI Taxonomy" id="3031815"/>
    <lineage>
        <taxon>Bacteria</taxon>
        <taxon>Pseudomonadati</taxon>
        <taxon>Pseudomonadota</taxon>
        <taxon>Alphaproteobacteria</taxon>
        <taxon>Geminicoccales</taxon>
        <taxon>Geminicoccaceae</taxon>
        <taxon>Marinimicrococcus</taxon>
    </lineage>
</organism>
<dbReference type="Proteomes" id="UP001301140">
    <property type="component" value="Unassembled WGS sequence"/>
</dbReference>
<feature type="transmembrane region" description="Helical" evidence="1">
    <location>
        <begin position="42"/>
        <end position="59"/>
    </location>
</feature>
<evidence type="ECO:0000256" key="1">
    <source>
        <dbReference type="SAM" id="Phobius"/>
    </source>
</evidence>